<dbReference type="SUPFAM" id="SSF82549">
    <property type="entry name" value="DAK1/DegV-like"/>
    <property type="match status" value="1"/>
</dbReference>
<keyword evidence="4" id="KW-1185">Reference proteome</keyword>
<dbReference type="PANTHER" id="PTHR33434">
    <property type="entry name" value="DEGV DOMAIN-CONTAINING PROTEIN DR_1986-RELATED"/>
    <property type="match status" value="1"/>
</dbReference>
<organism evidence="3 4">
    <name type="scientific">Furfurilactobacillus rossiae DSM 15814</name>
    <dbReference type="NCBI Taxonomy" id="1114972"/>
    <lineage>
        <taxon>Bacteria</taxon>
        <taxon>Bacillati</taxon>
        <taxon>Bacillota</taxon>
        <taxon>Bacilli</taxon>
        <taxon>Lactobacillales</taxon>
        <taxon>Lactobacillaceae</taxon>
        <taxon>Furfurilactobacillus</taxon>
    </lineage>
</organism>
<evidence type="ECO:0000256" key="1">
    <source>
        <dbReference type="ARBA" id="ARBA00003238"/>
    </source>
</evidence>
<dbReference type="GO" id="GO:0008289">
    <property type="term" value="F:lipid binding"/>
    <property type="evidence" value="ECO:0007669"/>
    <property type="project" value="UniProtKB-KW"/>
</dbReference>
<dbReference type="PANTHER" id="PTHR33434:SF2">
    <property type="entry name" value="FATTY ACID-BINDING PROTEIN TM_1468"/>
    <property type="match status" value="1"/>
</dbReference>
<dbReference type="STRING" id="1114972.FD35_GL000812"/>
<dbReference type="OrthoDB" id="9775494at2"/>
<dbReference type="Gene3D" id="3.40.50.10170">
    <property type="match status" value="1"/>
</dbReference>
<evidence type="ECO:0008006" key="5">
    <source>
        <dbReference type="Google" id="ProtNLM"/>
    </source>
</evidence>
<protein>
    <recommendedName>
        <fullName evidence="5">DegV family protein</fullName>
    </recommendedName>
</protein>
<dbReference type="Proteomes" id="UP000051999">
    <property type="component" value="Unassembled WGS sequence"/>
</dbReference>
<evidence type="ECO:0000313" key="3">
    <source>
        <dbReference type="EMBL" id="KRL53845.1"/>
    </source>
</evidence>
<dbReference type="EMBL" id="AZFF01000014">
    <property type="protein sequence ID" value="KRL53845.1"/>
    <property type="molecule type" value="Genomic_DNA"/>
</dbReference>
<dbReference type="AlphaFoldDB" id="A0A0R1RHX0"/>
<evidence type="ECO:0000313" key="4">
    <source>
        <dbReference type="Proteomes" id="UP000051999"/>
    </source>
</evidence>
<dbReference type="PROSITE" id="PS51482">
    <property type="entry name" value="DEGV"/>
    <property type="match status" value="1"/>
</dbReference>
<dbReference type="Pfam" id="PF02645">
    <property type="entry name" value="DegV"/>
    <property type="match status" value="1"/>
</dbReference>
<name>A0A0R1RHX0_9LACO</name>
<dbReference type="PATRIC" id="fig|1114972.6.peg.818"/>
<accession>A0A0R1RHX0</accession>
<sequence length="295" mass="32721">MKTAVITDSASYLDPEVAKAAGIRVVPITVIFGTQTYLENVDITSEQFYKRMREEKAMPSTAQVTMMQMQEQFDELIKEGYDEVICIHLSSGITTFLQNLEAYAPTVKGIKVYPFDSRMASEGEAWLALLAAKMAKAGKNAAEILPVLEHLRETTHVYFVVDDLSHLLRTGRITNSSAFVGNLLRIKPILTFEDAKIVALTKERTAKRAFQKVKRDFEASLGDEDYPVRVGVIDGNNPDASATWMSDLTSENLKTDGGKDPQFEVAHIGPSIGVHTGEKVMGLVWAEDWQTLGEE</sequence>
<dbReference type="Gene3D" id="3.30.1180.10">
    <property type="match status" value="1"/>
</dbReference>
<keyword evidence="2" id="KW-0446">Lipid-binding</keyword>
<reference evidence="3 4" key="1">
    <citation type="journal article" date="2015" name="Genome Announc.">
        <title>Expanding the biotechnology potential of lactobacilli through comparative genomics of 213 strains and associated genera.</title>
        <authorList>
            <person name="Sun Z."/>
            <person name="Harris H.M."/>
            <person name="McCann A."/>
            <person name="Guo C."/>
            <person name="Argimon S."/>
            <person name="Zhang W."/>
            <person name="Yang X."/>
            <person name="Jeffery I.B."/>
            <person name="Cooney J.C."/>
            <person name="Kagawa T.F."/>
            <person name="Liu W."/>
            <person name="Song Y."/>
            <person name="Salvetti E."/>
            <person name="Wrobel A."/>
            <person name="Rasinkangas P."/>
            <person name="Parkhill J."/>
            <person name="Rea M.C."/>
            <person name="O'Sullivan O."/>
            <person name="Ritari J."/>
            <person name="Douillard F.P."/>
            <person name="Paul Ross R."/>
            <person name="Yang R."/>
            <person name="Briner A.E."/>
            <person name="Felis G.E."/>
            <person name="de Vos W.M."/>
            <person name="Barrangou R."/>
            <person name="Klaenhammer T.R."/>
            <person name="Caufield P.W."/>
            <person name="Cui Y."/>
            <person name="Zhang H."/>
            <person name="O'Toole P.W."/>
        </authorList>
    </citation>
    <scope>NUCLEOTIDE SEQUENCE [LARGE SCALE GENOMIC DNA]</scope>
    <source>
        <strain evidence="3 4">DSM 15814</strain>
    </source>
</reference>
<evidence type="ECO:0000256" key="2">
    <source>
        <dbReference type="ARBA" id="ARBA00023121"/>
    </source>
</evidence>
<proteinExistence type="predicted"/>
<comment type="function">
    <text evidence="1">May bind long-chain fatty acids, such as palmitate, and may play a role in lipid transport or fatty acid metabolism.</text>
</comment>
<dbReference type="NCBIfam" id="TIGR00762">
    <property type="entry name" value="DegV"/>
    <property type="match status" value="1"/>
</dbReference>
<dbReference type="eggNOG" id="COG1307">
    <property type="taxonomic scope" value="Bacteria"/>
</dbReference>
<dbReference type="InterPro" id="IPR050270">
    <property type="entry name" value="DegV_domain_contain"/>
</dbReference>
<dbReference type="InterPro" id="IPR043168">
    <property type="entry name" value="DegV_C"/>
</dbReference>
<comment type="caution">
    <text evidence="3">The sequence shown here is derived from an EMBL/GenBank/DDBJ whole genome shotgun (WGS) entry which is preliminary data.</text>
</comment>
<dbReference type="RefSeq" id="WP_017261550.1">
    <property type="nucleotide sequence ID" value="NZ_AUAW01000017.1"/>
</dbReference>
<dbReference type="InterPro" id="IPR003797">
    <property type="entry name" value="DegV"/>
</dbReference>
<gene>
    <name evidence="3" type="ORF">FD35_GL000812</name>
</gene>